<feature type="region of interest" description="Disordered" evidence="1">
    <location>
        <begin position="68"/>
        <end position="90"/>
    </location>
</feature>
<dbReference type="OrthoDB" id="8662218at2"/>
<sequence>MTDMIQTIFRTALLAALAIAGFTLAIIVMLGTALVIGFLYLRAKITGKPFLGQAIWALRPTAARWGFPGQTRASGPEADQPVGSARPVSGRGDIIDVEVREIR</sequence>
<evidence type="ECO:0000256" key="1">
    <source>
        <dbReference type="SAM" id="MobiDB-lite"/>
    </source>
</evidence>
<dbReference type="EMBL" id="CP043046">
    <property type="protein sequence ID" value="QEI09509.1"/>
    <property type="molecule type" value="Genomic_DNA"/>
</dbReference>
<reference evidence="3 4" key="1">
    <citation type="submission" date="2019-08" db="EMBL/GenBank/DDBJ databases">
        <title>Amphibian skin-associated Pigmentiphaga: genome sequence and occurrence across geography and hosts.</title>
        <authorList>
            <person name="Bletz M.C."/>
            <person name="Bunk B."/>
            <person name="Sproeer C."/>
            <person name="Biwer P."/>
            <person name="Reiter S."/>
            <person name="Rabemananjara F.C.E."/>
            <person name="Schulz S."/>
            <person name="Overmann J."/>
            <person name="Vences M."/>
        </authorList>
    </citation>
    <scope>NUCLEOTIDE SEQUENCE [LARGE SCALE GENOMIC DNA]</scope>
    <source>
        <strain evidence="3 4">Mada1488</strain>
    </source>
</reference>
<keyword evidence="2" id="KW-0812">Transmembrane</keyword>
<evidence type="ECO:0000313" key="4">
    <source>
        <dbReference type="Proteomes" id="UP000325161"/>
    </source>
</evidence>
<keyword evidence="2" id="KW-0472">Membrane</keyword>
<organism evidence="3 4">
    <name type="scientific">Pigmentiphaga aceris</name>
    <dbReference type="NCBI Taxonomy" id="1940612"/>
    <lineage>
        <taxon>Bacteria</taxon>
        <taxon>Pseudomonadati</taxon>
        <taxon>Pseudomonadota</taxon>
        <taxon>Betaproteobacteria</taxon>
        <taxon>Burkholderiales</taxon>
        <taxon>Alcaligenaceae</taxon>
        <taxon>Pigmentiphaga</taxon>
    </lineage>
</organism>
<keyword evidence="2" id="KW-1133">Transmembrane helix</keyword>
<dbReference type="AlphaFoldDB" id="A0A5C0B3N5"/>
<gene>
    <name evidence="3" type="ORF">FXN63_22735</name>
</gene>
<name>A0A5C0B3N5_9BURK</name>
<keyword evidence="4" id="KW-1185">Reference proteome</keyword>
<evidence type="ECO:0000256" key="2">
    <source>
        <dbReference type="SAM" id="Phobius"/>
    </source>
</evidence>
<dbReference type="KEGG" id="pacr:FXN63_22735"/>
<evidence type="ECO:0000313" key="3">
    <source>
        <dbReference type="EMBL" id="QEI09509.1"/>
    </source>
</evidence>
<protein>
    <submittedName>
        <fullName evidence="3">Uncharacterized protein</fullName>
    </submittedName>
</protein>
<dbReference type="Proteomes" id="UP000325161">
    <property type="component" value="Chromosome"/>
</dbReference>
<proteinExistence type="predicted"/>
<accession>A0A5C0B3N5</accession>
<feature type="transmembrane region" description="Helical" evidence="2">
    <location>
        <begin position="12"/>
        <end position="41"/>
    </location>
</feature>